<dbReference type="RefSeq" id="WP_079666193.1">
    <property type="nucleotide sequence ID" value="NZ_FUYZ01000002.1"/>
</dbReference>
<dbReference type="Proteomes" id="UP000191112">
    <property type="component" value="Unassembled WGS sequence"/>
</dbReference>
<reference evidence="1 2" key="1">
    <citation type="submission" date="2017-02" db="EMBL/GenBank/DDBJ databases">
        <authorList>
            <person name="Peterson S.W."/>
        </authorList>
    </citation>
    <scope>NUCLEOTIDE SEQUENCE [LARGE SCALE GENOMIC DNA]</scope>
    <source>
        <strain evidence="1 2">DSM 22323</strain>
    </source>
</reference>
<dbReference type="EMBL" id="FUYZ01000002">
    <property type="protein sequence ID" value="SKB73801.1"/>
    <property type="molecule type" value="Genomic_DNA"/>
</dbReference>
<gene>
    <name evidence="1" type="ORF">SAMN05660477_00920</name>
</gene>
<evidence type="ECO:0000313" key="2">
    <source>
        <dbReference type="Proteomes" id="UP000191112"/>
    </source>
</evidence>
<dbReference type="STRING" id="619805.SAMN05660477_00920"/>
<protein>
    <submittedName>
        <fullName evidence="1">Uncharacterized protein</fullName>
    </submittedName>
</protein>
<dbReference type="AlphaFoldDB" id="A0A1T5DQ80"/>
<name>A0A1T5DQ80_9FLAO</name>
<proteinExistence type="predicted"/>
<sequence length="200" mass="22930">MDQEKNQSGPIPKDLALEMMKNFENEFGGDILVDKTYKMSYNLLKGLIDQKKDLVLRFAQVDKELNLLYTDEAGKTNLLIDQDVAVEIDSRGDDAMRKNFDDTTKGLRPKFDTRITKMFNDGTKHENTRQITIHYQNNFDAFDPQTHTGIVLQMGIDNKTSDITRLHKLTFVMHFESRLALAGDPTYFDMATLCPPGKCR</sequence>
<organism evidence="1 2">
    <name type="scientific">Soonwooa buanensis</name>
    <dbReference type="NCBI Taxonomy" id="619805"/>
    <lineage>
        <taxon>Bacteria</taxon>
        <taxon>Pseudomonadati</taxon>
        <taxon>Bacteroidota</taxon>
        <taxon>Flavobacteriia</taxon>
        <taxon>Flavobacteriales</taxon>
        <taxon>Weeksellaceae</taxon>
        <taxon>Chryseobacterium group</taxon>
        <taxon>Soonwooa</taxon>
    </lineage>
</organism>
<keyword evidence="2" id="KW-1185">Reference proteome</keyword>
<accession>A0A1T5DQ80</accession>
<evidence type="ECO:0000313" key="1">
    <source>
        <dbReference type="EMBL" id="SKB73801.1"/>
    </source>
</evidence>